<name>M7N019_9BACT</name>
<gene>
    <name evidence="1" type="ORF">ADICEAN_04239</name>
</gene>
<evidence type="ECO:0000313" key="2">
    <source>
        <dbReference type="Proteomes" id="UP000011910"/>
    </source>
</evidence>
<dbReference type="STRING" id="1279009.ADICEAN_04239"/>
<evidence type="ECO:0000313" key="1">
    <source>
        <dbReference type="EMBL" id="EMR00642.1"/>
    </source>
</evidence>
<comment type="caution">
    <text evidence="1">The sequence shown here is derived from an EMBL/GenBank/DDBJ whole genome shotgun (WGS) entry which is preliminary data.</text>
</comment>
<dbReference type="AlphaFoldDB" id="M7N019"/>
<dbReference type="Proteomes" id="UP000011910">
    <property type="component" value="Unassembled WGS sequence"/>
</dbReference>
<organism evidence="1 2">
    <name type="scientific">Cesiribacter andamanensis AMV16</name>
    <dbReference type="NCBI Taxonomy" id="1279009"/>
    <lineage>
        <taxon>Bacteria</taxon>
        <taxon>Pseudomonadati</taxon>
        <taxon>Bacteroidota</taxon>
        <taxon>Cytophagia</taxon>
        <taxon>Cytophagales</taxon>
        <taxon>Cesiribacteraceae</taxon>
        <taxon>Cesiribacter</taxon>
    </lineage>
</organism>
<reference evidence="1 2" key="1">
    <citation type="journal article" date="2013" name="Genome Announc.">
        <title>Draft Genome Sequence of Cesiribacter andamanensis Strain AMV16T, Isolated from a Soil Sample from a Mud Volcano in the Andaman Islands, India.</title>
        <authorList>
            <person name="Shivaji S."/>
            <person name="Ara S."/>
            <person name="Begum Z."/>
            <person name="Srinivas T.N."/>
            <person name="Singh A."/>
            <person name="Kumar Pinnaka A."/>
        </authorList>
    </citation>
    <scope>NUCLEOTIDE SEQUENCE [LARGE SCALE GENOMIC DNA]</scope>
    <source>
        <strain evidence="1 2">AMV16</strain>
    </source>
</reference>
<keyword evidence="2" id="KW-1185">Reference proteome</keyword>
<dbReference type="EMBL" id="AODQ01000222">
    <property type="protein sequence ID" value="EMR00642.1"/>
    <property type="molecule type" value="Genomic_DNA"/>
</dbReference>
<accession>M7N019</accession>
<protein>
    <submittedName>
        <fullName evidence="1">Uncharacterized protein</fullName>
    </submittedName>
</protein>
<dbReference type="RefSeq" id="WP_009197613.1">
    <property type="nucleotide sequence ID" value="NZ_AODQ01000222.1"/>
</dbReference>
<proteinExistence type="predicted"/>
<sequence length="134" mass="15131">MRTNLLLIALLAVLLLAAGGFWLYTHFSADQDYPLRKLVPADAVLVYSSKQPTAARDSLQGHAFGEVLADIPGFARLKGYEEELQRLLPGFDRLQEREFLFSLHLTERHAFDYLLLMPFGDQKTPTCCKSCAKK</sequence>